<dbReference type="GO" id="GO:0042981">
    <property type="term" value="P:regulation of apoptotic process"/>
    <property type="evidence" value="ECO:0007669"/>
    <property type="project" value="TreeGrafter"/>
</dbReference>
<dbReference type="SUPFAM" id="SSF54001">
    <property type="entry name" value="Cysteine proteinases"/>
    <property type="match status" value="1"/>
</dbReference>
<evidence type="ECO:0000256" key="14">
    <source>
        <dbReference type="SAM" id="MobiDB-lite"/>
    </source>
</evidence>
<dbReference type="GO" id="GO:0006508">
    <property type="term" value="P:proteolysis"/>
    <property type="evidence" value="ECO:0007669"/>
    <property type="project" value="UniProtKB-KW"/>
</dbReference>
<feature type="compositionally biased region" description="Basic and acidic residues" evidence="14">
    <location>
        <begin position="985"/>
        <end position="1004"/>
    </location>
</feature>
<dbReference type="GO" id="GO:0016579">
    <property type="term" value="P:protein deubiquitination"/>
    <property type="evidence" value="ECO:0007669"/>
    <property type="project" value="InterPro"/>
</dbReference>
<comment type="subcellular location">
    <subcellularLocation>
        <location evidence="2">Nucleus</location>
        <location evidence="2">Nucleolus</location>
    </subcellularLocation>
</comment>
<dbReference type="Proteomes" id="UP001378592">
    <property type="component" value="Unassembled WGS sequence"/>
</dbReference>
<feature type="compositionally biased region" description="Polar residues" evidence="14">
    <location>
        <begin position="682"/>
        <end position="693"/>
    </location>
</feature>
<organism evidence="16 17">
    <name type="scientific">Gryllus longicercus</name>
    <dbReference type="NCBI Taxonomy" id="2509291"/>
    <lineage>
        <taxon>Eukaryota</taxon>
        <taxon>Metazoa</taxon>
        <taxon>Ecdysozoa</taxon>
        <taxon>Arthropoda</taxon>
        <taxon>Hexapoda</taxon>
        <taxon>Insecta</taxon>
        <taxon>Pterygota</taxon>
        <taxon>Neoptera</taxon>
        <taxon>Polyneoptera</taxon>
        <taxon>Orthoptera</taxon>
        <taxon>Ensifera</taxon>
        <taxon>Gryllidea</taxon>
        <taxon>Grylloidea</taxon>
        <taxon>Gryllidae</taxon>
        <taxon>Gryllinae</taxon>
        <taxon>Gryllus</taxon>
    </lineage>
</organism>
<gene>
    <name evidence="16" type="ORF">R5R35_009264</name>
</gene>
<dbReference type="GO" id="GO:0005730">
    <property type="term" value="C:nucleolus"/>
    <property type="evidence" value="ECO:0007669"/>
    <property type="project" value="UniProtKB-SubCell"/>
</dbReference>
<evidence type="ECO:0000256" key="13">
    <source>
        <dbReference type="ARBA" id="ARBA00043009"/>
    </source>
</evidence>
<evidence type="ECO:0000256" key="5">
    <source>
        <dbReference type="ARBA" id="ARBA00022670"/>
    </source>
</evidence>
<dbReference type="InterPro" id="IPR050164">
    <property type="entry name" value="Peptidase_C19"/>
</dbReference>
<feature type="compositionally biased region" description="Polar residues" evidence="14">
    <location>
        <begin position="554"/>
        <end position="569"/>
    </location>
</feature>
<dbReference type="PROSITE" id="PS00973">
    <property type="entry name" value="USP_2"/>
    <property type="match status" value="1"/>
</dbReference>
<feature type="region of interest" description="Disordered" evidence="14">
    <location>
        <begin position="553"/>
        <end position="717"/>
    </location>
</feature>
<dbReference type="EMBL" id="JAZDUA010000384">
    <property type="protein sequence ID" value="KAK7793383.1"/>
    <property type="molecule type" value="Genomic_DNA"/>
</dbReference>
<dbReference type="PANTHER" id="PTHR24006:SF758">
    <property type="entry name" value="UBIQUITIN CARBOXYL-TERMINAL HYDROLASE 36"/>
    <property type="match status" value="1"/>
</dbReference>
<sequence length="1089" mass="121727">MPAKIGDPVSASLRQSLSASENSGDLDKRLVLSSSQVLNISVEYEETESYNASVLDNLKHKYVRIDTDKPIVNGGVPTQRSIENQANREMRPESDSVLPTPKVILFPAERVQIGWRGNFPVGAGMINVGNTCYLNSTLQALFHIPALVNWLQSDSDHLNKCFVANGSMQGECINCAMSKTLKASQNKSGNVIKPYLIYNKLKMICKHMVHGQQEDAHEFMRYLIESMEETYLVRFKGEKLDNYSKETTPLNQIFGGYMRTEVNCLQCRGVSTTFQHFQDLLLDIRRASTLDDALASYFQRERLDGDDAYRCERCHKKVSATKKFSIEKPPFVLCIQLKRFSMVGGKINKHVSFTQRLDMTRFLCPQSAYRGSQPLTYRLVSMVTHMGTSVHCGHYTAIAQTSTGHFYQFDDSAVRPISLNAALETNAYIIIYELERIDARQTQNHSSSSKPATVTSGTSTPILACNGQKSNNNSGTFNCPLLPSNHKPGPSIIPSPPNMKINSGANTVTSKISPGIIPAVHKPSVGCHLPPAKERDRITFGLHPRLVMRIKNGTVCQPSTQENKPSSSLVPYDSEDSSESDTEKNEKKPDMPSLEPSPERKVPTPNKQNLPLVKQSELFPVRSKSPSAGSPFLHKSGELSSSNKPLSSHEMHPKTSPSRTADSSQVQKAVKPPSSTPDSSPATCNKDTRQSSPVPLKSCSENSKNKKPEGSSGGSCKKLIDIESLNCVSTSVDEGDVEIIQTLQVNTKLPGNGNGKAASGGWQVTDMALHSPSCHSESSSTSVASSTTPWSVSDVKRSPKKTPRTTSDSVDNSNSSQSVTKQSASLCNYTSDNEGGQFHRSHSSSRANSVESLTNPTSRPQWEVSPSIPGVHHSRCPDKEENIPVIVRHGNSNCSPEKSSKDRKKIVECKYEPYHNGNHKSPKCGEESDEYEWVEKTRETINVNRSNGQINGWGHSSRSEVSCYLMKQSHQGYGPSVSSWNGGRSHIDREVENDRHDERKRSHSKYDEELDMGRVKKIKHNNEFTNNQPKCNYFDEFQKRWHYKDYHYETHHSRGKGYKKDRKNHYSQSYHRHKYMHHRNSYYSKNWRR</sequence>
<feature type="compositionally biased region" description="Basic and acidic residues" evidence="14">
    <location>
        <begin position="581"/>
        <end position="590"/>
    </location>
</feature>
<dbReference type="GO" id="GO:0004843">
    <property type="term" value="F:cysteine-type deubiquitinase activity"/>
    <property type="evidence" value="ECO:0007669"/>
    <property type="project" value="UniProtKB-EC"/>
</dbReference>
<comment type="catalytic activity">
    <reaction evidence="1">
        <text>Thiol-dependent hydrolysis of ester, thioester, amide, peptide and isopeptide bonds formed by the C-terminal Gly of ubiquitin (a 76-residue protein attached to proteins as an intracellular targeting signal).</text>
        <dbReference type="EC" id="3.4.19.12"/>
    </reaction>
</comment>
<evidence type="ECO:0000256" key="10">
    <source>
        <dbReference type="ARBA" id="ARBA00041300"/>
    </source>
</evidence>
<dbReference type="PROSITE" id="PS50235">
    <property type="entry name" value="USP_3"/>
    <property type="match status" value="1"/>
</dbReference>
<keyword evidence="8" id="KW-0788">Thiol protease</keyword>
<evidence type="ECO:0000256" key="1">
    <source>
        <dbReference type="ARBA" id="ARBA00000707"/>
    </source>
</evidence>
<feature type="compositionally biased region" description="Polar residues" evidence="14">
    <location>
        <begin position="820"/>
        <end position="834"/>
    </location>
</feature>
<dbReference type="InterPro" id="IPR038765">
    <property type="entry name" value="Papain-like_cys_pep_sf"/>
</dbReference>
<dbReference type="Gene3D" id="3.90.70.10">
    <property type="entry name" value="Cysteine proteinases"/>
    <property type="match status" value="1"/>
</dbReference>
<evidence type="ECO:0000259" key="15">
    <source>
        <dbReference type="PROSITE" id="PS50235"/>
    </source>
</evidence>
<evidence type="ECO:0000313" key="16">
    <source>
        <dbReference type="EMBL" id="KAK7793383.1"/>
    </source>
</evidence>
<evidence type="ECO:0000256" key="11">
    <source>
        <dbReference type="ARBA" id="ARBA00042154"/>
    </source>
</evidence>
<feature type="compositionally biased region" description="Low complexity" evidence="14">
    <location>
        <begin position="770"/>
        <end position="793"/>
    </location>
</feature>
<dbReference type="InterPro" id="IPR001394">
    <property type="entry name" value="Peptidase_C19_UCH"/>
</dbReference>
<evidence type="ECO:0000256" key="4">
    <source>
        <dbReference type="ARBA" id="ARBA00012759"/>
    </source>
</evidence>
<dbReference type="Pfam" id="PF00443">
    <property type="entry name" value="UCH"/>
    <property type="match status" value="1"/>
</dbReference>
<protein>
    <recommendedName>
        <fullName evidence="9">Ubiquitin carboxyl-terminal hydrolase 36</fullName>
        <ecNumber evidence="4">3.4.19.12</ecNumber>
    </recommendedName>
    <alternativeName>
        <fullName evidence="12">Deubiquitinating enzyme 36</fullName>
    </alternativeName>
    <alternativeName>
        <fullName evidence="11">Protein scrawny</fullName>
    </alternativeName>
    <alternativeName>
        <fullName evidence="10">Ubiquitin thioesterase 36</fullName>
    </alternativeName>
    <alternativeName>
        <fullName evidence="13">Ubiquitin-specific-processing protease 36</fullName>
    </alternativeName>
</protein>
<evidence type="ECO:0000256" key="12">
    <source>
        <dbReference type="ARBA" id="ARBA00042420"/>
    </source>
</evidence>
<name>A0AAN9VLC0_9ORTH</name>
<evidence type="ECO:0000256" key="8">
    <source>
        <dbReference type="ARBA" id="ARBA00022807"/>
    </source>
</evidence>
<feature type="region of interest" description="Disordered" evidence="14">
    <location>
        <begin position="441"/>
        <end position="467"/>
    </location>
</feature>
<evidence type="ECO:0000256" key="2">
    <source>
        <dbReference type="ARBA" id="ARBA00004604"/>
    </source>
</evidence>
<proteinExistence type="inferred from homology"/>
<reference evidence="16 17" key="1">
    <citation type="submission" date="2024-03" db="EMBL/GenBank/DDBJ databases">
        <title>The genome assembly and annotation of the cricket Gryllus longicercus Weissman &amp; Gray.</title>
        <authorList>
            <person name="Szrajer S."/>
            <person name="Gray D."/>
            <person name="Ylla G."/>
        </authorList>
    </citation>
    <scope>NUCLEOTIDE SEQUENCE [LARGE SCALE GENOMIC DNA]</scope>
    <source>
        <strain evidence="16">DAG 2021-001</strain>
        <tissue evidence="16">Whole body minus gut</tissue>
    </source>
</reference>
<evidence type="ECO:0000256" key="7">
    <source>
        <dbReference type="ARBA" id="ARBA00022801"/>
    </source>
</evidence>
<feature type="compositionally biased region" description="Low complexity" evidence="14">
    <location>
        <begin position="672"/>
        <end position="681"/>
    </location>
</feature>
<dbReference type="InterPro" id="IPR028889">
    <property type="entry name" value="USP"/>
</dbReference>
<comment type="caution">
    <text evidence="16">The sequence shown here is derived from an EMBL/GenBank/DDBJ whole genome shotgun (WGS) entry which is preliminary data.</text>
</comment>
<dbReference type="EC" id="3.4.19.12" evidence="4"/>
<feature type="compositionally biased region" description="Low complexity" evidence="14">
    <location>
        <begin position="805"/>
        <end position="819"/>
    </location>
</feature>
<evidence type="ECO:0000313" key="17">
    <source>
        <dbReference type="Proteomes" id="UP001378592"/>
    </source>
</evidence>
<feature type="region of interest" description="Disordered" evidence="14">
    <location>
        <begin position="974"/>
        <end position="1004"/>
    </location>
</feature>
<dbReference type="PROSITE" id="PS00972">
    <property type="entry name" value="USP_1"/>
    <property type="match status" value="1"/>
</dbReference>
<accession>A0AAN9VLC0</accession>
<keyword evidence="7" id="KW-0378">Hydrolase</keyword>
<feature type="domain" description="USP" evidence="15">
    <location>
        <begin position="123"/>
        <end position="435"/>
    </location>
</feature>
<evidence type="ECO:0000256" key="9">
    <source>
        <dbReference type="ARBA" id="ARBA00039432"/>
    </source>
</evidence>
<dbReference type="InterPro" id="IPR018200">
    <property type="entry name" value="USP_CS"/>
</dbReference>
<comment type="similarity">
    <text evidence="3">Belongs to the peptidase C19 family.</text>
</comment>
<dbReference type="AlphaFoldDB" id="A0AAN9VLC0"/>
<keyword evidence="5" id="KW-0645">Protease</keyword>
<dbReference type="PANTHER" id="PTHR24006">
    <property type="entry name" value="UBIQUITIN CARBOXYL-TERMINAL HYDROLASE"/>
    <property type="match status" value="1"/>
</dbReference>
<dbReference type="FunFam" id="3.90.70.10:FF:000119">
    <property type="entry name" value="Ubiquitin specific peptidase 36"/>
    <property type="match status" value="1"/>
</dbReference>
<keyword evidence="17" id="KW-1185">Reference proteome</keyword>
<feature type="compositionally biased region" description="Polar residues" evidence="14">
    <location>
        <begin position="844"/>
        <end position="860"/>
    </location>
</feature>
<keyword evidence="6" id="KW-0833">Ubl conjugation pathway</keyword>
<evidence type="ECO:0000256" key="6">
    <source>
        <dbReference type="ARBA" id="ARBA00022786"/>
    </source>
</evidence>
<dbReference type="GO" id="GO:0005829">
    <property type="term" value="C:cytosol"/>
    <property type="evidence" value="ECO:0007669"/>
    <property type="project" value="TreeGrafter"/>
</dbReference>
<feature type="compositionally biased region" description="Polar residues" evidence="14">
    <location>
        <begin position="655"/>
        <end position="667"/>
    </location>
</feature>
<feature type="region of interest" description="Disordered" evidence="14">
    <location>
        <begin position="769"/>
        <end position="877"/>
    </location>
</feature>
<evidence type="ECO:0000256" key="3">
    <source>
        <dbReference type="ARBA" id="ARBA00009085"/>
    </source>
</evidence>